<keyword evidence="1" id="KW-0472">Membrane</keyword>
<dbReference type="Proteomes" id="UP001378592">
    <property type="component" value="Unassembled WGS sequence"/>
</dbReference>
<feature type="transmembrane region" description="Helical" evidence="1">
    <location>
        <begin position="95"/>
        <end position="114"/>
    </location>
</feature>
<comment type="caution">
    <text evidence="2">The sequence shown here is derived from an EMBL/GenBank/DDBJ whole genome shotgun (WGS) entry which is preliminary data.</text>
</comment>
<feature type="transmembrane region" description="Helical" evidence="1">
    <location>
        <begin position="63"/>
        <end position="83"/>
    </location>
</feature>
<protein>
    <recommendedName>
        <fullName evidence="4">Transmembrane protein</fullName>
    </recommendedName>
</protein>
<gene>
    <name evidence="2" type="ORF">R5R35_011814</name>
</gene>
<reference evidence="2 3" key="1">
    <citation type="submission" date="2024-03" db="EMBL/GenBank/DDBJ databases">
        <title>The genome assembly and annotation of the cricket Gryllus longicercus Weissman &amp; Gray.</title>
        <authorList>
            <person name="Szrajer S."/>
            <person name="Gray D."/>
            <person name="Ylla G."/>
        </authorList>
    </citation>
    <scope>NUCLEOTIDE SEQUENCE [LARGE SCALE GENOMIC DNA]</scope>
    <source>
        <strain evidence="2">DAG 2021-001</strain>
        <tissue evidence="2">Whole body minus gut</tissue>
    </source>
</reference>
<keyword evidence="1" id="KW-1133">Transmembrane helix</keyword>
<feature type="transmembrane region" description="Helical" evidence="1">
    <location>
        <begin position="243"/>
        <end position="268"/>
    </location>
</feature>
<feature type="transmembrane region" description="Helical" evidence="1">
    <location>
        <begin position="159"/>
        <end position="182"/>
    </location>
</feature>
<keyword evidence="1" id="KW-0812">Transmembrane</keyword>
<name>A0AAN9ZFF2_9ORTH</name>
<dbReference type="PANTHER" id="PTHR38553">
    <property type="entry name" value="PROTEIN CBG19621"/>
    <property type="match status" value="1"/>
</dbReference>
<keyword evidence="3" id="KW-1185">Reference proteome</keyword>
<evidence type="ECO:0008006" key="4">
    <source>
        <dbReference type="Google" id="ProtNLM"/>
    </source>
</evidence>
<organism evidence="2 3">
    <name type="scientific">Gryllus longicercus</name>
    <dbReference type="NCBI Taxonomy" id="2509291"/>
    <lineage>
        <taxon>Eukaryota</taxon>
        <taxon>Metazoa</taxon>
        <taxon>Ecdysozoa</taxon>
        <taxon>Arthropoda</taxon>
        <taxon>Hexapoda</taxon>
        <taxon>Insecta</taxon>
        <taxon>Pterygota</taxon>
        <taxon>Neoptera</taxon>
        <taxon>Polyneoptera</taxon>
        <taxon>Orthoptera</taxon>
        <taxon>Ensifera</taxon>
        <taxon>Gryllidea</taxon>
        <taxon>Grylloidea</taxon>
        <taxon>Gryllidae</taxon>
        <taxon>Gryllinae</taxon>
        <taxon>Gryllus</taxon>
    </lineage>
</organism>
<evidence type="ECO:0000313" key="2">
    <source>
        <dbReference type="EMBL" id="KAK7873466.1"/>
    </source>
</evidence>
<proteinExistence type="predicted"/>
<dbReference type="EMBL" id="JAZDUA010000013">
    <property type="protein sequence ID" value="KAK7873466.1"/>
    <property type="molecule type" value="Genomic_DNA"/>
</dbReference>
<dbReference type="PANTHER" id="PTHR38553:SF1">
    <property type="entry name" value="G PROTEIN-COUPLED RECEPTOR"/>
    <property type="match status" value="1"/>
</dbReference>
<feature type="transmembrane region" description="Helical" evidence="1">
    <location>
        <begin position="126"/>
        <end position="147"/>
    </location>
</feature>
<evidence type="ECO:0000256" key="1">
    <source>
        <dbReference type="SAM" id="Phobius"/>
    </source>
</evidence>
<feature type="transmembrane region" description="Helical" evidence="1">
    <location>
        <begin position="33"/>
        <end position="51"/>
    </location>
</feature>
<accession>A0AAN9ZFF2</accession>
<feature type="transmembrane region" description="Helical" evidence="1">
    <location>
        <begin position="203"/>
        <end position="223"/>
    </location>
</feature>
<evidence type="ECO:0000313" key="3">
    <source>
        <dbReference type="Proteomes" id="UP001378592"/>
    </source>
</evidence>
<sequence>MITRGRKLGNDTIDVANKGCFDPYDTLACVRSSLLTTAAAITLIFVILKIVKYHVYRHQQIHHYAIFYVSALECLVCGTSFMVGSRLAQLDFAASFLKLLQFALVCHLHWSLAARALRRDDLLQHLVNPVLCLYVLYCTTVALMGMVDVTDSWTQCMRPYWLMLSSADFVIVQVFIASAIYIHHRIEGISTLACFKSSEKRDLWSVVIVYDISAILTVVFDAVMRFVGSEEDGCSALFGHTQVFYSTVLSVFVIAKFLLPVWTVLYMLHPTEGDTHISEVALASRYSMDGSSDPVSSIRGYHQYRRMFLPPGESDLPPSMPSGDPVLRLPFVSDFSSLSGSFGEYPYPSEMSPAPGPPASAPPAPPPAIHKKGGTGMLMLPPTTGLSTICEETDSTREGSLRSERGVILCGSGDTPRKFGIPPTC</sequence>
<dbReference type="AlphaFoldDB" id="A0AAN9ZFF2"/>